<dbReference type="InterPro" id="IPR016039">
    <property type="entry name" value="Thiolase-like"/>
</dbReference>
<dbReference type="EMBL" id="DSVQ01000012">
    <property type="protein sequence ID" value="HGT38971.1"/>
    <property type="molecule type" value="Genomic_DNA"/>
</dbReference>
<protein>
    <submittedName>
        <fullName evidence="7">Type III polyketide synthase</fullName>
    </submittedName>
</protein>
<name>A0A7C4LPU8_9PLAN</name>
<organism evidence="7">
    <name type="scientific">Schlesneria paludicola</name>
    <dbReference type="NCBI Taxonomy" id="360056"/>
    <lineage>
        <taxon>Bacteria</taxon>
        <taxon>Pseudomonadati</taxon>
        <taxon>Planctomycetota</taxon>
        <taxon>Planctomycetia</taxon>
        <taxon>Planctomycetales</taxon>
        <taxon>Planctomycetaceae</taxon>
        <taxon>Schlesneria</taxon>
    </lineage>
</organism>
<dbReference type="InterPro" id="IPR001099">
    <property type="entry name" value="Chalcone/stilbene_synt_N"/>
</dbReference>
<evidence type="ECO:0000256" key="1">
    <source>
        <dbReference type="ARBA" id="ARBA00005531"/>
    </source>
</evidence>
<dbReference type="PANTHER" id="PTHR11877:SF99">
    <property type="entry name" value="1,3,6,8-TETRAHYDROXYNAPHTHALENE SYNTHASE"/>
    <property type="match status" value="1"/>
</dbReference>
<dbReference type="InterPro" id="IPR012328">
    <property type="entry name" value="Chalcone/stilbene_synt_C"/>
</dbReference>
<evidence type="ECO:0000256" key="3">
    <source>
        <dbReference type="ARBA" id="ARBA00023315"/>
    </source>
</evidence>
<evidence type="ECO:0000313" key="7">
    <source>
        <dbReference type="EMBL" id="HGT38971.1"/>
    </source>
</evidence>
<dbReference type="GO" id="GO:0030639">
    <property type="term" value="P:polyketide biosynthetic process"/>
    <property type="evidence" value="ECO:0007669"/>
    <property type="project" value="TreeGrafter"/>
</dbReference>
<dbReference type="NCBIfam" id="NF042429">
    <property type="entry name" value="DHPHCoAsyn_DpgA"/>
    <property type="match status" value="1"/>
</dbReference>
<dbReference type="PANTHER" id="PTHR11877">
    <property type="entry name" value="HYDROXYMETHYLGLUTARYL-COA SYNTHASE"/>
    <property type="match status" value="1"/>
</dbReference>
<feature type="active site" description="Acyl-thioester intermediate" evidence="4">
    <location>
        <position position="157"/>
    </location>
</feature>
<gene>
    <name evidence="7" type="ORF">ENS64_06870</name>
</gene>
<evidence type="ECO:0000259" key="5">
    <source>
        <dbReference type="Pfam" id="PF00195"/>
    </source>
</evidence>
<dbReference type="FunFam" id="3.40.47.10:FF:000014">
    <property type="entry name" value="Chalcone synthase 1"/>
    <property type="match status" value="1"/>
</dbReference>
<dbReference type="SUPFAM" id="SSF53901">
    <property type="entry name" value="Thiolase-like"/>
    <property type="match status" value="1"/>
</dbReference>
<comment type="caution">
    <text evidence="7">The sequence shown here is derived from an EMBL/GenBank/DDBJ whole genome shotgun (WGS) entry which is preliminary data.</text>
</comment>
<evidence type="ECO:0000256" key="2">
    <source>
        <dbReference type="ARBA" id="ARBA00022679"/>
    </source>
</evidence>
<dbReference type="Pfam" id="PF00195">
    <property type="entry name" value="Chal_sti_synt_N"/>
    <property type="match status" value="1"/>
</dbReference>
<reference evidence="7" key="1">
    <citation type="journal article" date="2020" name="mSystems">
        <title>Genome- and Community-Level Interaction Insights into Carbon Utilization and Element Cycling Functions of Hydrothermarchaeota in Hydrothermal Sediment.</title>
        <authorList>
            <person name="Zhou Z."/>
            <person name="Liu Y."/>
            <person name="Xu W."/>
            <person name="Pan J."/>
            <person name="Luo Z.H."/>
            <person name="Li M."/>
        </authorList>
    </citation>
    <scope>NUCLEOTIDE SEQUENCE [LARGE SCALE GENOMIC DNA]</scope>
    <source>
        <strain evidence="7">SpSt-508</strain>
    </source>
</reference>
<evidence type="ECO:0000259" key="6">
    <source>
        <dbReference type="Pfam" id="PF02797"/>
    </source>
</evidence>
<dbReference type="CDD" id="cd00831">
    <property type="entry name" value="CHS_like"/>
    <property type="match status" value="1"/>
</dbReference>
<dbReference type="Pfam" id="PF02797">
    <property type="entry name" value="Chal_sti_synt_C"/>
    <property type="match status" value="1"/>
</dbReference>
<dbReference type="InterPro" id="IPR011141">
    <property type="entry name" value="Polyketide_synthase_type-III"/>
</dbReference>
<proteinExistence type="inferred from homology"/>
<accession>A0A7C4LPU8</accession>
<dbReference type="Gene3D" id="3.40.47.10">
    <property type="match status" value="2"/>
</dbReference>
<keyword evidence="3" id="KW-0012">Acyltransferase</keyword>
<dbReference type="PIRSF" id="PIRSF000451">
    <property type="entry name" value="PKS_III"/>
    <property type="match status" value="1"/>
</dbReference>
<comment type="similarity">
    <text evidence="1">Belongs to the thiolase-like superfamily. Chalcone/stilbene synthases family.</text>
</comment>
<feature type="domain" description="Chalcone/stilbene synthase N-terminal" evidence="5">
    <location>
        <begin position="23"/>
        <end position="218"/>
    </location>
</feature>
<dbReference type="GO" id="GO:0016747">
    <property type="term" value="F:acyltransferase activity, transferring groups other than amino-acyl groups"/>
    <property type="evidence" value="ECO:0007669"/>
    <property type="project" value="InterPro"/>
</dbReference>
<feature type="domain" description="Chalcone/stilbene synthase C-terminal" evidence="6">
    <location>
        <begin position="235"/>
        <end position="367"/>
    </location>
</feature>
<sequence>MTHLVETRSLLSKRKAAFARPTTGARLISVGVAVPPRRYTQEQVLELFQETDPRIRRLFCNSHIKSRFLYLPEPVNGRIPEETNQQLIDKHLRGALEIGPQAIDQALQPLGLAPYDVDFLCCISSTGLLVPGLTAHLIKQMGFRENVQRVDILGMGCNAAVNGLQTVTAFCRSQPGRIGLMLCVEVCSAAYVHHRKLSSAVVNSLFGDGAGAAVLRCDKRDGWDNGPVLIDFEPQIVTDSIDAMRYELEGTKLSFYLDRDIPYVIGQNVEKPIHRLLGRHGLRIRDIDHWIIHSGGKKVIDAIEYNLGLTDHDVRHTLSVLRNYGNLSSGSVLFSFKELIREGVIRERDLGVVIAMGPGTSIETALLSW</sequence>
<dbReference type="AlphaFoldDB" id="A0A7C4LPU8"/>
<evidence type="ECO:0000256" key="4">
    <source>
        <dbReference type="PIRSR" id="PIRSR000451-1"/>
    </source>
</evidence>
<keyword evidence="2" id="KW-0808">Transferase</keyword>
<dbReference type="InterPro" id="IPR053446">
    <property type="entry name" value="DPA-CoA_Synthase"/>
</dbReference>